<dbReference type="Pfam" id="PF00172">
    <property type="entry name" value="Zn_clus"/>
    <property type="match status" value="1"/>
</dbReference>
<dbReference type="Pfam" id="PF11951">
    <property type="entry name" value="Fungal_trans_2"/>
    <property type="match status" value="1"/>
</dbReference>
<dbReference type="InterPro" id="IPR053157">
    <property type="entry name" value="Sterol_Uptake_Regulator"/>
</dbReference>
<dbReference type="HOGENOM" id="CLU_011669_0_0_1"/>
<dbReference type="GO" id="GO:0016020">
    <property type="term" value="C:membrane"/>
    <property type="evidence" value="ECO:0007669"/>
    <property type="project" value="EnsemblFungi"/>
</dbReference>
<gene>
    <name evidence="4" type="primary">KAFR0H01800</name>
    <name evidence="4" type="ORF">KAFR_0H01800</name>
</gene>
<feature type="compositionally biased region" description="Low complexity" evidence="2">
    <location>
        <begin position="464"/>
        <end position="477"/>
    </location>
</feature>
<dbReference type="GeneID" id="13887587"/>
<feature type="compositionally biased region" description="Polar residues" evidence="2">
    <location>
        <begin position="222"/>
        <end position="234"/>
    </location>
</feature>
<dbReference type="KEGG" id="kaf:KAFR_0H01800"/>
<accession>H2AZ34</accession>
<dbReference type="GO" id="GO:2000911">
    <property type="term" value="P:positive regulation of sterol import"/>
    <property type="evidence" value="ECO:0007669"/>
    <property type="project" value="EnsemblFungi"/>
</dbReference>
<dbReference type="EMBL" id="HE650828">
    <property type="protein sequence ID" value="CCF59590.1"/>
    <property type="molecule type" value="Genomic_DNA"/>
</dbReference>
<dbReference type="SMART" id="SM00066">
    <property type="entry name" value="GAL4"/>
    <property type="match status" value="1"/>
</dbReference>
<dbReference type="AlphaFoldDB" id="H2AZ34"/>
<dbReference type="OrthoDB" id="416217at2759"/>
<dbReference type="InterPro" id="IPR036864">
    <property type="entry name" value="Zn2-C6_fun-type_DNA-bd_sf"/>
</dbReference>
<dbReference type="InterPro" id="IPR021858">
    <property type="entry name" value="Fun_TF"/>
</dbReference>
<organism evidence="4 5">
    <name type="scientific">Kazachstania africana (strain ATCC 22294 / BCRC 22015 / CBS 2517 / CECT 1963 / NBRC 1671 / NRRL Y-8276)</name>
    <name type="common">Yeast</name>
    <name type="synonym">Kluyveromyces africanus</name>
    <dbReference type="NCBI Taxonomy" id="1071382"/>
    <lineage>
        <taxon>Eukaryota</taxon>
        <taxon>Fungi</taxon>
        <taxon>Dikarya</taxon>
        <taxon>Ascomycota</taxon>
        <taxon>Saccharomycotina</taxon>
        <taxon>Saccharomycetes</taxon>
        <taxon>Saccharomycetales</taxon>
        <taxon>Saccharomycetaceae</taxon>
        <taxon>Kazachstania</taxon>
    </lineage>
</organism>
<dbReference type="GO" id="GO:0008270">
    <property type="term" value="F:zinc ion binding"/>
    <property type="evidence" value="ECO:0007669"/>
    <property type="project" value="InterPro"/>
</dbReference>
<sequence>MAMDNTTIQNIDLNSIMKPLTKKRESSVDLTSLDSNKVSKTSTGKRKFHNKSKTGCDNCKRRRVKCDETKPMCAKCCNMKLTCVYSPPQPRKRKSKAAKAAEAAEAAANNTNLSDIGKTANIKLPQGLGASLADVYTKLLASKTGSLENINDTGKLDQVNNDSLKKLLLQQQQQLQLQAQLLAQAANGSNNPNSSAFSPLNINTPGTSSMESLLLPPLVASNNKQSQPNGTASTFDKFPNFELSNSPGPQTNGMSFVNNLNGLLSPNKPGNKSQTNLQQLLQSQQLWQEPQSQAQNQTQNQLPFQFNVGTLSQLSKLGQLGQNLKAYLPLMNSAQSSGFDLNLGNIPIDFQELLGIKYNGATAAGNNSNINRNGRIAKANDAEEVLANMQHQQEQHQREIVRKMNNNTIRPDKIAKTSAAESNPTMSSLASMTPLMKSSLDTTLTDKNSSEDSIRSSSKGIEKPVSPSTSASHTSAHIQENNIARLETLSSESNLDLVDLRLLHHYCSVVWKTIISAGISGPDVWKTYIPELAFEYPFLMHTILGFSASHLSRTESSLEKYVSDHRLEALKLLRDAVLEISDENTDALVASALILIMDSLANASSSSDSNASAWIFHVKGAVTILTACWPLPETSRFSNLISVDLSHFSETLTQDSHKYTELACFDESISDLYPVEIDSPYLVTLAYLDQLHREKNQLDFLLRVFAFPALLDRTFLALLMTGDLGAMRVMRSYYKMLRGFTTEVKDKVWFLEGVSQVLPQDVDEYSGGGGMHMMLDFLGGGLPSMTTTNLSEFM</sequence>
<evidence type="ECO:0000259" key="3">
    <source>
        <dbReference type="PROSITE" id="PS50048"/>
    </source>
</evidence>
<name>H2AZ34_KAZAF</name>
<keyword evidence="5" id="KW-1185">Reference proteome</keyword>
<dbReference type="GO" id="GO:1900436">
    <property type="term" value="P:positive regulation of filamentous growth of a population of unicellular organisms in response to starvation"/>
    <property type="evidence" value="ECO:0007669"/>
    <property type="project" value="EnsemblFungi"/>
</dbReference>
<dbReference type="eggNOG" id="ENOG502QRM1">
    <property type="taxonomic scope" value="Eukaryota"/>
</dbReference>
<protein>
    <recommendedName>
        <fullName evidence="3">Zn(2)-C6 fungal-type domain-containing protein</fullName>
    </recommendedName>
</protein>
<dbReference type="GO" id="GO:0048471">
    <property type="term" value="C:perinuclear region of cytoplasm"/>
    <property type="evidence" value="ECO:0007669"/>
    <property type="project" value="EnsemblFungi"/>
</dbReference>
<evidence type="ECO:0000313" key="5">
    <source>
        <dbReference type="Proteomes" id="UP000005220"/>
    </source>
</evidence>
<feature type="compositionally biased region" description="Polar residues" evidence="2">
    <location>
        <begin position="242"/>
        <end position="272"/>
    </location>
</feature>
<feature type="coiled-coil region" evidence="1">
    <location>
        <begin position="379"/>
        <end position="406"/>
    </location>
</feature>
<feature type="compositionally biased region" description="Polar residues" evidence="2">
    <location>
        <begin position="28"/>
        <end position="42"/>
    </location>
</feature>
<evidence type="ECO:0000313" key="4">
    <source>
        <dbReference type="EMBL" id="CCF59590.1"/>
    </source>
</evidence>
<dbReference type="PROSITE" id="PS50048">
    <property type="entry name" value="ZN2_CY6_FUNGAL_2"/>
    <property type="match status" value="1"/>
</dbReference>
<feature type="region of interest" description="Disordered" evidence="2">
    <location>
        <begin position="222"/>
        <end position="274"/>
    </location>
</feature>
<dbReference type="FunCoup" id="H2AZ34">
    <property type="interactions" value="789"/>
</dbReference>
<feature type="compositionally biased region" description="Basic residues" evidence="2">
    <location>
        <begin position="43"/>
        <end position="52"/>
    </location>
</feature>
<dbReference type="RefSeq" id="XP_003958725.1">
    <property type="nucleotide sequence ID" value="XM_003958676.1"/>
</dbReference>
<proteinExistence type="predicted"/>
<dbReference type="SUPFAM" id="SSF57701">
    <property type="entry name" value="Zn2/Cys6 DNA-binding domain"/>
    <property type="match status" value="1"/>
</dbReference>
<dbReference type="InterPro" id="IPR001138">
    <property type="entry name" value="Zn2Cys6_DnaBD"/>
</dbReference>
<feature type="region of interest" description="Disordered" evidence="2">
    <location>
        <begin position="22"/>
        <end position="52"/>
    </location>
</feature>
<evidence type="ECO:0000256" key="2">
    <source>
        <dbReference type="SAM" id="MobiDB-lite"/>
    </source>
</evidence>
<dbReference type="GO" id="GO:0070452">
    <property type="term" value="P:positive regulation of ergosterol biosynthetic process"/>
    <property type="evidence" value="ECO:0007669"/>
    <property type="project" value="EnsemblFungi"/>
</dbReference>
<feature type="domain" description="Zn(2)-C6 fungal-type" evidence="3">
    <location>
        <begin position="55"/>
        <end position="85"/>
    </location>
</feature>
<dbReference type="PROSITE" id="PS00463">
    <property type="entry name" value="ZN2_CY6_FUNGAL_1"/>
    <property type="match status" value="1"/>
</dbReference>
<keyword evidence="1" id="KW-0175">Coiled coil</keyword>
<dbReference type="Proteomes" id="UP000005220">
    <property type="component" value="Chromosome 8"/>
</dbReference>
<dbReference type="STRING" id="1071382.H2AZ34"/>
<evidence type="ECO:0000256" key="1">
    <source>
        <dbReference type="SAM" id="Coils"/>
    </source>
</evidence>
<dbReference type="CDD" id="cd00067">
    <property type="entry name" value="GAL4"/>
    <property type="match status" value="1"/>
</dbReference>
<dbReference type="InParanoid" id="H2AZ34"/>
<reference evidence="4 5" key="1">
    <citation type="journal article" date="2011" name="Proc. Natl. Acad. Sci. U.S.A.">
        <title>Evolutionary erosion of yeast sex chromosomes by mating-type switching accidents.</title>
        <authorList>
            <person name="Gordon J.L."/>
            <person name="Armisen D."/>
            <person name="Proux-Wera E."/>
            <person name="Oheigeartaigh S.S."/>
            <person name="Byrne K.P."/>
            <person name="Wolfe K.H."/>
        </authorList>
    </citation>
    <scope>NUCLEOTIDE SEQUENCE [LARGE SCALE GENOMIC DNA]</scope>
    <source>
        <strain evidence="5">ATCC 22294 / BCRC 22015 / CBS 2517 / CECT 1963 / NBRC 1671 / NRRL Y-8276</strain>
    </source>
</reference>
<dbReference type="PANTHER" id="PTHR47784:SF5">
    <property type="entry name" value="STEROL UPTAKE CONTROL PROTEIN 2"/>
    <property type="match status" value="1"/>
</dbReference>
<feature type="region of interest" description="Disordered" evidence="2">
    <location>
        <begin position="407"/>
        <end position="477"/>
    </location>
</feature>
<dbReference type="PANTHER" id="PTHR47784">
    <property type="entry name" value="STEROL UPTAKE CONTROL PROTEIN 2"/>
    <property type="match status" value="1"/>
</dbReference>
<dbReference type="Gene3D" id="4.10.240.10">
    <property type="entry name" value="Zn(2)-C6 fungal-type DNA-binding domain"/>
    <property type="match status" value="1"/>
</dbReference>
<feature type="compositionally biased region" description="Polar residues" evidence="2">
    <location>
        <begin position="419"/>
        <end position="431"/>
    </location>
</feature>
<dbReference type="GO" id="GO:0001228">
    <property type="term" value="F:DNA-binding transcription activator activity, RNA polymerase II-specific"/>
    <property type="evidence" value="ECO:0007669"/>
    <property type="project" value="EnsemblFungi"/>
</dbReference>
<dbReference type="GO" id="GO:0000978">
    <property type="term" value="F:RNA polymerase II cis-regulatory region sequence-specific DNA binding"/>
    <property type="evidence" value="ECO:0007669"/>
    <property type="project" value="EnsemblFungi"/>
</dbReference>